<evidence type="ECO:0000259" key="1">
    <source>
        <dbReference type="Pfam" id="PF00561"/>
    </source>
</evidence>
<dbReference type="Gene3D" id="3.40.50.1820">
    <property type="entry name" value="alpha/beta hydrolase"/>
    <property type="match status" value="1"/>
</dbReference>
<dbReference type="RefSeq" id="WP_120740941.1">
    <property type="nucleotide sequence ID" value="NZ_CP032568.1"/>
</dbReference>
<accession>A0A386ZJY7</accession>
<dbReference type="OrthoDB" id="334507at2"/>
<dbReference type="GO" id="GO:0047372">
    <property type="term" value="F:monoacylglycerol lipase activity"/>
    <property type="evidence" value="ECO:0007669"/>
    <property type="project" value="TreeGrafter"/>
</dbReference>
<dbReference type="InterPro" id="IPR050266">
    <property type="entry name" value="AB_hydrolase_sf"/>
</dbReference>
<proteinExistence type="predicted"/>
<dbReference type="PANTHER" id="PTHR43798:SF33">
    <property type="entry name" value="HYDROLASE, PUTATIVE (AFU_ORTHOLOGUE AFUA_2G14860)-RELATED"/>
    <property type="match status" value="1"/>
</dbReference>
<organism evidence="2 3">
    <name type="scientific">Nocardia yunnanensis</name>
    <dbReference type="NCBI Taxonomy" id="2382165"/>
    <lineage>
        <taxon>Bacteria</taxon>
        <taxon>Bacillati</taxon>
        <taxon>Actinomycetota</taxon>
        <taxon>Actinomycetes</taxon>
        <taxon>Mycobacteriales</taxon>
        <taxon>Nocardiaceae</taxon>
        <taxon>Nocardia</taxon>
    </lineage>
</organism>
<dbReference type="Pfam" id="PF00561">
    <property type="entry name" value="Abhydrolase_1"/>
    <property type="match status" value="1"/>
</dbReference>
<dbReference type="EMBL" id="CP032568">
    <property type="protein sequence ID" value="AYF76939.1"/>
    <property type="molecule type" value="Genomic_DNA"/>
</dbReference>
<dbReference type="InterPro" id="IPR029058">
    <property type="entry name" value="AB_hydrolase_fold"/>
</dbReference>
<evidence type="ECO:0000313" key="3">
    <source>
        <dbReference type="Proteomes" id="UP000267164"/>
    </source>
</evidence>
<dbReference type="Proteomes" id="UP000267164">
    <property type="component" value="Chromosome"/>
</dbReference>
<dbReference type="SUPFAM" id="SSF53474">
    <property type="entry name" value="alpha/beta-Hydrolases"/>
    <property type="match status" value="1"/>
</dbReference>
<dbReference type="GO" id="GO:0016020">
    <property type="term" value="C:membrane"/>
    <property type="evidence" value="ECO:0007669"/>
    <property type="project" value="TreeGrafter"/>
</dbReference>
<dbReference type="PANTHER" id="PTHR43798">
    <property type="entry name" value="MONOACYLGLYCEROL LIPASE"/>
    <property type="match status" value="1"/>
</dbReference>
<gene>
    <name evidence="2" type="ORF">D7D52_27585</name>
</gene>
<dbReference type="GO" id="GO:0046464">
    <property type="term" value="P:acylglycerol catabolic process"/>
    <property type="evidence" value="ECO:0007669"/>
    <property type="project" value="TreeGrafter"/>
</dbReference>
<dbReference type="InterPro" id="IPR000073">
    <property type="entry name" value="AB_hydrolase_1"/>
</dbReference>
<dbReference type="AlphaFoldDB" id="A0A386ZJY7"/>
<name>A0A386ZJY7_9NOCA</name>
<sequence length="293" mass="32307">MDSDLLRQWHLGGELLEVTVRGTARRVFVRCSGEGPALVLLHGFPGSSFEWAAVEPGLAKHHTVVTVDLLGFGASDKPAGHRYSVFEQADLVELICAAMGLMTISMVSYDYGAIVTTELLARGDATGIGLGRCVFLNAGLYANKYRPRPAQRALLVPGLGALLARGFTESVFARSWGEVFSSQHPLSHDAARLHHRALREGDPHGDIHRRLLRYIPERAAHAARFENALATTEVPLSFLWGMRDPVSGQAIAHELRRQRPAADLIEYSEVGHCPHMEIPHRVTADILRRTQEF</sequence>
<keyword evidence="3" id="KW-1185">Reference proteome</keyword>
<feature type="domain" description="AB hydrolase-1" evidence="1">
    <location>
        <begin position="36"/>
        <end position="277"/>
    </location>
</feature>
<protein>
    <submittedName>
        <fullName evidence="2">Alpha/beta hydrolase</fullName>
    </submittedName>
</protein>
<keyword evidence="2" id="KW-0378">Hydrolase</keyword>
<reference evidence="2 3" key="1">
    <citation type="submission" date="2018-09" db="EMBL/GenBank/DDBJ databases">
        <title>Nocardia yunnanensis sp. nov., an actinomycete isolated from a soil sample.</title>
        <authorList>
            <person name="Zhang J."/>
        </authorList>
    </citation>
    <scope>NUCLEOTIDE SEQUENCE [LARGE SCALE GENOMIC DNA]</scope>
    <source>
        <strain evidence="2 3">CFHS0054</strain>
    </source>
</reference>
<evidence type="ECO:0000313" key="2">
    <source>
        <dbReference type="EMBL" id="AYF76939.1"/>
    </source>
</evidence>
<dbReference type="KEGG" id="nyu:D7D52_27585"/>